<dbReference type="InterPro" id="IPR009057">
    <property type="entry name" value="Homeodomain-like_sf"/>
</dbReference>
<evidence type="ECO:0000259" key="6">
    <source>
        <dbReference type="PROSITE" id="PS01124"/>
    </source>
</evidence>
<dbReference type="PROSITE" id="PS01124">
    <property type="entry name" value="HTH_ARAC_FAMILY_2"/>
    <property type="match status" value="1"/>
</dbReference>
<dbReference type="Gene3D" id="1.10.10.60">
    <property type="entry name" value="Homeodomain-like"/>
    <property type="match status" value="2"/>
</dbReference>
<reference evidence="8" key="1">
    <citation type="submission" date="2018-09" db="EMBL/GenBank/DDBJ databases">
        <authorList>
            <person name="Livingstone P.G."/>
            <person name="Whitworth D.E."/>
        </authorList>
    </citation>
    <scope>NUCLEOTIDE SEQUENCE [LARGE SCALE GENOMIC DNA]</scope>
    <source>
        <strain evidence="8">AB047A</strain>
    </source>
</reference>
<protein>
    <submittedName>
        <fullName evidence="7">AraC family transcriptional regulator</fullName>
    </submittedName>
</protein>
<dbReference type="EMBL" id="RAWM01000032">
    <property type="protein sequence ID" value="RKH69562.1"/>
    <property type="molecule type" value="Genomic_DNA"/>
</dbReference>
<keyword evidence="5" id="KW-0804">Transcription</keyword>
<evidence type="ECO:0000256" key="1">
    <source>
        <dbReference type="ARBA" id="ARBA00022490"/>
    </source>
</evidence>
<dbReference type="PANTHER" id="PTHR46796:SF13">
    <property type="entry name" value="HTH-TYPE TRANSCRIPTIONAL ACTIVATOR RHAS"/>
    <property type="match status" value="1"/>
</dbReference>
<organism evidence="7 8">
    <name type="scientific">Corallococcus interemptor</name>
    <dbReference type="NCBI Taxonomy" id="2316720"/>
    <lineage>
        <taxon>Bacteria</taxon>
        <taxon>Pseudomonadati</taxon>
        <taxon>Myxococcota</taxon>
        <taxon>Myxococcia</taxon>
        <taxon>Myxococcales</taxon>
        <taxon>Cystobacterineae</taxon>
        <taxon>Myxococcaceae</taxon>
        <taxon>Corallococcus</taxon>
    </lineage>
</organism>
<dbReference type="Proteomes" id="UP000282656">
    <property type="component" value="Unassembled WGS sequence"/>
</dbReference>
<dbReference type="PROSITE" id="PS00041">
    <property type="entry name" value="HTH_ARAC_FAMILY_1"/>
    <property type="match status" value="1"/>
</dbReference>
<keyword evidence="4" id="KW-0010">Activator</keyword>
<sequence length="347" mass="37646">MAPETPFADGSTFCLKRSGRERRGQPAASFEGMDLTHASDLLGQILERTRLRGQLYCRTVARAPWGLRFAPTTTATLHLVIAGTCHLTQGRDSVALGPGDVVLLPRGDGHAVADSPRSPKQRVEDWLASRGEGASGYVLGGSGVESRMLCGFFAFDEPGAHPVLRLLPERVHLRGASEDARALLPTVSMLEQEYARGERGSSVIVSRLLDILLVQVLRAWADAQPPGGAGWLGALGDRTLASALGWMHAEPGRNWTVGELAQRSGTSRATLARRFASEVGVAPHEYLTRLRMQEAAQALREGQDGLAAIAVRVGYESEFAFNRAFRREMGMPPGEYRRKAREEVQGP</sequence>
<dbReference type="AlphaFoldDB" id="A0A3A8QXI8"/>
<evidence type="ECO:0000256" key="3">
    <source>
        <dbReference type="ARBA" id="ARBA00023125"/>
    </source>
</evidence>
<evidence type="ECO:0000313" key="7">
    <source>
        <dbReference type="EMBL" id="RKH69562.1"/>
    </source>
</evidence>
<gene>
    <name evidence="7" type="ORF">D7X96_14610</name>
</gene>
<name>A0A3A8QXI8_9BACT</name>
<evidence type="ECO:0000256" key="5">
    <source>
        <dbReference type="ARBA" id="ARBA00023163"/>
    </source>
</evidence>
<dbReference type="InterPro" id="IPR032783">
    <property type="entry name" value="AraC_lig"/>
</dbReference>
<dbReference type="PANTHER" id="PTHR46796">
    <property type="entry name" value="HTH-TYPE TRANSCRIPTIONAL ACTIVATOR RHAS-RELATED"/>
    <property type="match status" value="1"/>
</dbReference>
<accession>A0A3A8QXI8</accession>
<proteinExistence type="predicted"/>
<keyword evidence="2" id="KW-0805">Transcription regulation</keyword>
<dbReference type="InterPro" id="IPR037923">
    <property type="entry name" value="HTH-like"/>
</dbReference>
<dbReference type="InterPro" id="IPR018062">
    <property type="entry name" value="HTH_AraC-typ_CS"/>
</dbReference>
<keyword evidence="3" id="KW-0238">DNA-binding</keyword>
<comment type="caution">
    <text evidence="7">The sequence shown here is derived from an EMBL/GenBank/DDBJ whole genome shotgun (WGS) entry which is preliminary data.</text>
</comment>
<dbReference type="SMART" id="SM00342">
    <property type="entry name" value="HTH_ARAC"/>
    <property type="match status" value="1"/>
</dbReference>
<dbReference type="InterPro" id="IPR050204">
    <property type="entry name" value="AraC_XylS_family_regulators"/>
</dbReference>
<keyword evidence="8" id="KW-1185">Reference proteome</keyword>
<keyword evidence="1" id="KW-0963">Cytoplasm</keyword>
<dbReference type="SUPFAM" id="SSF46689">
    <property type="entry name" value="Homeodomain-like"/>
    <property type="match status" value="2"/>
</dbReference>
<dbReference type="Pfam" id="PF12852">
    <property type="entry name" value="Cupin_6"/>
    <property type="match status" value="1"/>
</dbReference>
<dbReference type="Pfam" id="PF12833">
    <property type="entry name" value="HTH_18"/>
    <property type="match status" value="1"/>
</dbReference>
<dbReference type="GO" id="GO:0043565">
    <property type="term" value="F:sequence-specific DNA binding"/>
    <property type="evidence" value="ECO:0007669"/>
    <property type="project" value="InterPro"/>
</dbReference>
<dbReference type="OrthoDB" id="5460636at2"/>
<evidence type="ECO:0000256" key="4">
    <source>
        <dbReference type="ARBA" id="ARBA00023159"/>
    </source>
</evidence>
<feature type="domain" description="HTH araC/xylS-type" evidence="6">
    <location>
        <begin position="241"/>
        <end position="339"/>
    </location>
</feature>
<evidence type="ECO:0000256" key="2">
    <source>
        <dbReference type="ARBA" id="ARBA00023015"/>
    </source>
</evidence>
<dbReference type="SUPFAM" id="SSF51215">
    <property type="entry name" value="Regulatory protein AraC"/>
    <property type="match status" value="1"/>
</dbReference>
<evidence type="ECO:0000313" key="8">
    <source>
        <dbReference type="Proteomes" id="UP000282656"/>
    </source>
</evidence>
<dbReference type="InterPro" id="IPR020449">
    <property type="entry name" value="Tscrpt_reg_AraC-type_HTH"/>
</dbReference>
<dbReference type="InterPro" id="IPR018060">
    <property type="entry name" value="HTH_AraC"/>
</dbReference>
<dbReference type="GO" id="GO:0003700">
    <property type="term" value="F:DNA-binding transcription factor activity"/>
    <property type="evidence" value="ECO:0007669"/>
    <property type="project" value="InterPro"/>
</dbReference>
<dbReference type="PRINTS" id="PR00032">
    <property type="entry name" value="HTHARAC"/>
</dbReference>